<organism evidence="3 4">
    <name type="scientific">Reinekea thalattae</name>
    <dbReference type="NCBI Taxonomy" id="2593301"/>
    <lineage>
        <taxon>Bacteria</taxon>
        <taxon>Pseudomonadati</taxon>
        <taxon>Pseudomonadota</taxon>
        <taxon>Gammaproteobacteria</taxon>
        <taxon>Oceanospirillales</taxon>
        <taxon>Saccharospirillaceae</taxon>
        <taxon>Reinekea</taxon>
    </lineage>
</organism>
<feature type="region of interest" description="Disordered" evidence="1">
    <location>
        <begin position="86"/>
        <end position="141"/>
    </location>
</feature>
<dbReference type="Gene3D" id="1.10.8.1180">
    <property type="match status" value="1"/>
</dbReference>
<feature type="domain" description="DnaT DNA-binding" evidence="2">
    <location>
        <begin position="181"/>
        <end position="244"/>
    </location>
</feature>
<accession>A0A5C8ZAV0</accession>
<gene>
    <name evidence="3" type="ORF">FME95_07180</name>
</gene>
<sequence>MLQVSPIIAQTIGLEEALLLQLLQDASAYQSSNPVLFSDQQRSQFLPFWSERQFELVLQRLSSLSLIQVTGRQPWHIRLEAIDFSSNQPTTTSPQHLANDSGLNSQSRSDNQHRSNEQHRQAAAFDKTEQITPADHQPLPVYVSNNDAINEARRRNQLEDDLSYLKSYEQPAAKTPNRRSRMHSQWEPSADFPQLIAFHDIPFEFALSELAKFRQYYASKDRTEISWDVRFLNWVQRAWHDSLNSKGRNDRHQNSPSQPENSAREQRNQVRDALRNIRDTDW</sequence>
<evidence type="ECO:0000313" key="4">
    <source>
        <dbReference type="Proteomes" id="UP000321764"/>
    </source>
</evidence>
<keyword evidence="4" id="KW-1185">Reference proteome</keyword>
<dbReference type="RefSeq" id="WP_187265466.1">
    <property type="nucleotide sequence ID" value="NZ_VKAD01000001.1"/>
</dbReference>
<dbReference type="Pfam" id="PF17948">
    <property type="entry name" value="DnaT"/>
    <property type="match status" value="1"/>
</dbReference>
<dbReference type="Proteomes" id="UP000321764">
    <property type="component" value="Unassembled WGS sequence"/>
</dbReference>
<dbReference type="InterPro" id="IPR040480">
    <property type="entry name" value="DnaT_DNA_bind"/>
</dbReference>
<feature type="region of interest" description="Disordered" evidence="1">
    <location>
        <begin position="244"/>
        <end position="269"/>
    </location>
</feature>
<protein>
    <recommendedName>
        <fullName evidence="2">DnaT DNA-binding domain-containing protein</fullName>
    </recommendedName>
</protein>
<evidence type="ECO:0000259" key="2">
    <source>
        <dbReference type="Pfam" id="PF17948"/>
    </source>
</evidence>
<dbReference type="EMBL" id="VKAD01000001">
    <property type="protein sequence ID" value="TXR54311.1"/>
    <property type="molecule type" value="Genomic_DNA"/>
</dbReference>
<reference evidence="3 4" key="1">
    <citation type="submission" date="2019-07" db="EMBL/GenBank/DDBJ databases">
        <title>Reinekea sp. strain SSH23 genome sequencing and assembly.</title>
        <authorList>
            <person name="Kim I."/>
        </authorList>
    </citation>
    <scope>NUCLEOTIDE SEQUENCE [LARGE SCALE GENOMIC DNA]</scope>
    <source>
        <strain evidence="3 4">SSH23</strain>
    </source>
</reference>
<feature type="compositionally biased region" description="Polar residues" evidence="1">
    <location>
        <begin position="86"/>
        <end position="109"/>
    </location>
</feature>
<evidence type="ECO:0000256" key="1">
    <source>
        <dbReference type="SAM" id="MobiDB-lite"/>
    </source>
</evidence>
<proteinExistence type="predicted"/>
<evidence type="ECO:0000313" key="3">
    <source>
        <dbReference type="EMBL" id="TXR54311.1"/>
    </source>
</evidence>
<feature type="compositionally biased region" description="Basic and acidic residues" evidence="1">
    <location>
        <begin position="110"/>
        <end position="120"/>
    </location>
</feature>
<name>A0A5C8ZAV0_9GAMM</name>
<comment type="caution">
    <text evidence="3">The sequence shown here is derived from an EMBL/GenBank/DDBJ whole genome shotgun (WGS) entry which is preliminary data.</text>
</comment>
<dbReference type="AlphaFoldDB" id="A0A5C8ZAV0"/>